<feature type="compositionally biased region" description="Basic residues" evidence="1">
    <location>
        <begin position="11"/>
        <end position="22"/>
    </location>
</feature>
<sequence>MSSDSSDHGNSQKKKKQSRHKCTATALPPAEPSPTPQPAPWRSTQFQLVDGVNRYRAGQQEVDGTIMLYGDVGGHMCSFAQLTDYSRDFQNPQGDSLHLQDRGTFDLG</sequence>
<feature type="compositionally biased region" description="Pro residues" evidence="1">
    <location>
        <begin position="29"/>
        <end position="39"/>
    </location>
</feature>
<accession>A0A7S3X235</accession>
<feature type="region of interest" description="Disordered" evidence="1">
    <location>
        <begin position="87"/>
        <end position="108"/>
    </location>
</feature>
<feature type="region of interest" description="Disordered" evidence="1">
    <location>
        <begin position="1"/>
        <end position="42"/>
    </location>
</feature>
<reference evidence="2" key="1">
    <citation type="submission" date="2021-01" db="EMBL/GenBank/DDBJ databases">
        <authorList>
            <person name="Corre E."/>
            <person name="Pelletier E."/>
            <person name="Niang G."/>
            <person name="Scheremetjew M."/>
            <person name="Finn R."/>
            <person name="Kale V."/>
            <person name="Holt S."/>
            <person name="Cochrane G."/>
            <person name="Meng A."/>
            <person name="Brown T."/>
            <person name="Cohen L."/>
        </authorList>
    </citation>
    <scope>NUCLEOTIDE SEQUENCE</scope>
    <source>
        <strain evidence="2">379</strain>
    </source>
</reference>
<organism evidence="2">
    <name type="scientific">Emiliania huxleyi</name>
    <name type="common">Coccolithophore</name>
    <name type="synonym">Pontosphaera huxleyi</name>
    <dbReference type="NCBI Taxonomy" id="2903"/>
    <lineage>
        <taxon>Eukaryota</taxon>
        <taxon>Haptista</taxon>
        <taxon>Haptophyta</taxon>
        <taxon>Prymnesiophyceae</taxon>
        <taxon>Isochrysidales</taxon>
        <taxon>Noelaerhabdaceae</taxon>
        <taxon>Emiliania</taxon>
    </lineage>
</organism>
<evidence type="ECO:0000313" key="2">
    <source>
        <dbReference type="EMBL" id="CAE0591827.1"/>
    </source>
</evidence>
<dbReference type="EMBL" id="HBIR01055042">
    <property type="protein sequence ID" value="CAE0591827.1"/>
    <property type="molecule type" value="Transcribed_RNA"/>
</dbReference>
<protein>
    <submittedName>
        <fullName evidence="2">Uncharacterized protein</fullName>
    </submittedName>
</protein>
<feature type="compositionally biased region" description="Basic and acidic residues" evidence="1">
    <location>
        <begin position="98"/>
        <end position="108"/>
    </location>
</feature>
<gene>
    <name evidence="2" type="ORF">EHUX00137_LOCUS42874</name>
</gene>
<name>A0A7S3X235_EMIHU</name>
<dbReference type="AlphaFoldDB" id="A0A7S3X235"/>
<evidence type="ECO:0000256" key="1">
    <source>
        <dbReference type="SAM" id="MobiDB-lite"/>
    </source>
</evidence>
<proteinExistence type="predicted"/>